<keyword evidence="2 4" id="KW-0560">Oxidoreductase</keyword>
<comment type="caution">
    <text evidence="7">The sequence shown here is derived from an EMBL/GenBank/DDBJ whole genome shotgun (WGS) entry which is preliminary data.</text>
</comment>
<evidence type="ECO:0000313" key="8">
    <source>
        <dbReference type="Proteomes" id="UP000019113"/>
    </source>
</evidence>
<evidence type="ECO:0000256" key="1">
    <source>
        <dbReference type="ARBA" id="ARBA00005854"/>
    </source>
</evidence>
<dbReference type="InterPro" id="IPR050418">
    <property type="entry name" value="D-iso_2-hydroxyacid_DH_PdxB"/>
</dbReference>
<evidence type="ECO:0000256" key="2">
    <source>
        <dbReference type="ARBA" id="ARBA00023002"/>
    </source>
</evidence>
<dbReference type="eggNOG" id="COG0111">
    <property type="taxonomic scope" value="Bacteria"/>
</dbReference>
<dbReference type="Gene3D" id="3.40.50.720">
    <property type="entry name" value="NAD(P)-binding Rossmann-like Domain"/>
    <property type="match status" value="2"/>
</dbReference>
<dbReference type="STRING" id="1178482.AR456_10410"/>
<dbReference type="Pfam" id="PF00389">
    <property type="entry name" value="2-Hacid_dh"/>
    <property type="match status" value="1"/>
</dbReference>
<dbReference type="InterPro" id="IPR006139">
    <property type="entry name" value="D-isomer_2_OHA_DH_cat_dom"/>
</dbReference>
<dbReference type="AlphaFoldDB" id="W1ND00"/>
<dbReference type="KEGG" id="hhu:AR456_10410"/>
<dbReference type="InterPro" id="IPR036291">
    <property type="entry name" value="NAD(P)-bd_dom_sf"/>
</dbReference>
<keyword evidence="8" id="KW-1185">Reference proteome</keyword>
<evidence type="ECO:0008006" key="9">
    <source>
        <dbReference type="Google" id="ProtNLM"/>
    </source>
</evidence>
<evidence type="ECO:0000256" key="3">
    <source>
        <dbReference type="ARBA" id="ARBA00023027"/>
    </source>
</evidence>
<dbReference type="Pfam" id="PF02826">
    <property type="entry name" value="2-Hacid_dh_C"/>
    <property type="match status" value="1"/>
</dbReference>
<keyword evidence="3" id="KW-0520">NAD</keyword>
<evidence type="ECO:0000313" key="7">
    <source>
        <dbReference type="EMBL" id="ERL52835.1"/>
    </source>
</evidence>
<proteinExistence type="inferred from homology"/>
<feature type="domain" description="D-isomer specific 2-hydroxyacid dehydrogenase catalytic" evidence="5">
    <location>
        <begin position="10"/>
        <end position="312"/>
    </location>
</feature>
<dbReference type="PANTHER" id="PTHR43761">
    <property type="entry name" value="D-ISOMER SPECIFIC 2-HYDROXYACID DEHYDROGENASE FAMILY PROTEIN (AFU_ORTHOLOGUE AFUA_1G13630)"/>
    <property type="match status" value="1"/>
</dbReference>
<evidence type="ECO:0000259" key="5">
    <source>
        <dbReference type="Pfam" id="PF00389"/>
    </source>
</evidence>
<dbReference type="EMBL" id="AVBC01000014">
    <property type="protein sequence ID" value="ERL52835.1"/>
    <property type="molecule type" value="Genomic_DNA"/>
</dbReference>
<accession>W1ND00</accession>
<dbReference type="SUPFAM" id="SSF52283">
    <property type="entry name" value="Formate/glycerate dehydrogenase catalytic domain-like"/>
    <property type="match status" value="1"/>
</dbReference>
<dbReference type="GO" id="GO:0016616">
    <property type="term" value="F:oxidoreductase activity, acting on the CH-OH group of donors, NAD or NADP as acceptor"/>
    <property type="evidence" value="ECO:0007669"/>
    <property type="project" value="InterPro"/>
</dbReference>
<dbReference type="GO" id="GO:0051287">
    <property type="term" value="F:NAD binding"/>
    <property type="evidence" value="ECO:0007669"/>
    <property type="project" value="InterPro"/>
</dbReference>
<reference evidence="7 8" key="1">
    <citation type="submission" date="2013-08" db="EMBL/GenBank/DDBJ databases">
        <title>draft genome of Halomonas huanghegensis, strain BJGMM-B45T.</title>
        <authorList>
            <person name="Miao C."/>
            <person name="Wan Y."/>
            <person name="Jin W."/>
        </authorList>
    </citation>
    <scope>NUCLEOTIDE SEQUENCE [LARGE SCALE GENOMIC DNA]</scope>
    <source>
        <strain evidence="7 8">BJGMM-B45</strain>
    </source>
</reference>
<organism evidence="7 8">
    <name type="scientific">Halomonas huangheensis</name>
    <dbReference type="NCBI Taxonomy" id="1178482"/>
    <lineage>
        <taxon>Bacteria</taxon>
        <taxon>Pseudomonadati</taxon>
        <taxon>Pseudomonadota</taxon>
        <taxon>Gammaproteobacteria</taxon>
        <taxon>Oceanospirillales</taxon>
        <taxon>Halomonadaceae</taxon>
        <taxon>Halomonas</taxon>
    </lineage>
</organism>
<evidence type="ECO:0000256" key="4">
    <source>
        <dbReference type="RuleBase" id="RU003719"/>
    </source>
</evidence>
<feature type="domain" description="D-isomer specific 2-hydroxyacid dehydrogenase NAD-binding" evidence="6">
    <location>
        <begin position="116"/>
        <end position="288"/>
    </location>
</feature>
<dbReference type="PANTHER" id="PTHR43761:SF1">
    <property type="entry name" value="D-ISOMER SPECIFIC 2-HYDROXYACID DEHYDROGENASE CATALYTIC DOMAIN-CONTAINING PROTEIN-RELATED"/>
    <property type="match status" value="1"/>
</dbReference>
<dbReference type="Proteomes" id="UP000019113">
    <property type="component" value="Unassembled WGS sequence"/>
</dbReference>
<dbReference type="PATRIC" id="fig|1178482.3.peg.514"/>
<dbReference type="FunFam" id="3.40.50.720:FF:000203">
    <property type="entry name" value="D-3-phosphoglycerate dehydrogenase (SerA)"/>
    <property type="match status" value="1"/>
</dbReference>
<evidence type="ECO:0000259" key="6">
    <source>
        <dbReference type="Pfam" id="PF02826"/>
    </source>
</evidence>
<gene>
    <name evidence="7" type="ORF">BJB45_16280</name>
</gene>
<dbReference type="InterPro" id="IPR006140">
    <property type="entry name" value="D-isomer_DH_NAD-bd"/>
</dbReference>
<dbReference type="CDD" id="cd12173">
    <property type="entry name" value="PGDH_4"/>
    <property type="match status" value="1"/>
</dbReference>
<dbReference type="SUPFAM" id="SSF51735">
    <property type="entry name" value="NAD(P)-binding Rossmann-fold domains"/>
    <property type="match status" value="1"/>
</dbReference>
<protein>
    <recommendedName>
        <fullName evidence="9">2-hydroxyacid dehydrogenase</fullName>
    </recommendedName>
</protein>
<sequence length="331" mass="35266">MTHTDGSHKVLITRARIDEKAVEMLAEHGFECIFSPPYASPAEVAERLRETGAQALMVSQGQMTREVILASDALKIVVKHGSGVNNINLGAAESLNIPVYRSLGANARAVAEQAITLSLALWKSLPRLDTATRSGNWLKGEFIGRDIQGAVIGLVGFGAIGREVANMALALGMKVQVLDPAFSESLPGIERVMELETLLATSDMVSLHCPLTPQTRHLINAERLRLMKRESVLVNTARGGVVDEQALAEALHEGIIAGAALDSFEVEPPAADLPLWQAPNLIATPHAAGLTPGAERAMAMTAAQHIIDHFAGCEIDARFRATQAALGGLEE</sequence>
<comment type="similarity">
    <text evidence="1 4">Belongs to the D-isomer specific 2-hydroxyacid dehydrogenase family.</text>
</comment>
<dbReference type="RefSeq" id="WP_021817462.1">
    <property type="nucleotide sequence ID" value="NZ_AVBC01000014.1"/>
</dbReference>
<name>W1ND00_9GAMM</name>